<gene>
    <name evidence="1" type="ORF">K505DRAFT_324012</name>
</gene>
<keyword evidence="2" id="KW-1185">Reference proteome</keyword>
<dbReference type="AlphaFoldDB" id="A0A6A6XGK7"/>
<evidence type="ECO:0000313" key="1">
    <source>
        <dbReference type="EMBL" id="KAF2795481.1"/>
    </source>
</evidence>
<dbReference type="Proteomes" id="UP000799757">
    <property type="component" value="Unassembled WGS sequence"/>
</dbReference>
<sequence>MIPPKEIKPANQFFQGNYGDQIGQALHDSGHGSANHDKVIFYCEGGDDGLIKFAKECPGGCVDNGDGISDVCEVVPRSFRRRNVAM</sequence>
<name>A0A6A6XGK7_9PLEO</name>
<dbReference type="EMBL" id="MU001857">
    <property type="protein sequence ID" value="KAF2795481.1"/>
    <property type="molecule type" value="Genomic_DNA"/>
</dbReference>
<reference evidence="1" key="1">
    <citation type="journal article" date="2020" name="Stud. Mycol.">
        <title>101 Dothideomycetes genomes: a test case for predicting lifestyles and emergence of pathogens.</title>
        <authorList>
            <person name="Haridas S."/>
            <person name="Albert R."/>
            <person name="Binder M."/>
            <person name="Bloem J."/>
            <person name="Labutti K."/>
            <person name="Salamov A."/>
            <person name="Andreopoulos B."/>
            <person name="Baker S."/>
            <person name="Barry K."/>
            <person name="Bills G."/>
            <person name="Bluhm B."/>
            <person name="Cannon C."/>
            <person name="Castanera R."/>
            <person name="Culley D."/>
            <person name="Daum C."/>
            <person name="Ezra D."/>
            <person name="Gonzalez J."/>
            <person name="Henrissat B."/>
            <person name="Kuo A."/>
            <person name="Liang C."/>
            <person name="Lipzen A."/>
            <person name="Lutzoni F."/>
            <person name="Magnuson J."/>
            <person name="Mondo S."/>
            <person name="Nolan M."/>
            <person name="Ohm R."/>
            <person name="Pangilinan J."/>
            <person name="Park H.-J."/>
            <person name="Ramirez L."/>
            <person name="Alfaro M."/>
            <person name="Sun H."/>
            <person name="Tritt A."/>
            <person name="Yoshinaga Y."/>
            <person name="Zwiers L.-H."/>
            <person name="Turgeon B."/>
            <person name="Goodwin S."/>
            <person name="Spatafora J."/>
            <person name="Crous P."/>
            <person name="Grigoriev I."/>
        </authorList>
    </citation>
    <scope>NUCLEOTIDE SEQUENCE</scope>
    <source>
        <strain evidence="1">CBS 109.77</strain>
    </source>
</reference>
<evidence type="ECO:0000313" key="2">
    <source>
        <dbReference type="Proteomes" id="UP000799757"/>
    </source>
</evidence>
<dbReference type="OrthoDB" id="3778167at2759"/>
<accession>A0A6A6XGK7</accession>
<organism evidence="1 2">
    <name type="scientific">Melanomma pulvis-pyrius CBS 109.77</name>
    <dbReference type="NCBI Taxonomy" id="1314802"/>
    <lineage>
        <taxon>Eukaryota</taxon>
        <taxon>Fungi</taxon>
        <taxon>Dikarya</taxon>
        <taxon>Ascomycota</taxon>
        <taxon>Pezizomycotina</taxon>
        <taxon>Dothideomycetes</taxon>
        <taxon>Pleosporomycetidae</taxon>
        <taxon>Pleosporales</taxon>
        <taxon>Melanommataceae</taxon>
        <taxon>Melanomma</taxon>
    </lineage>
</organism>
<proteinExistence type="predicted"/>
<protein>
    <submittedName>
        <fullName evidence="1">Uncharacterized protein</fullName>
    </submittedName>
</protein>